<feature type="transmembrane region" description="Helical" evidence="1">
    <location>
        <begin position="42"/>
        <end position="65"/>
    </location>
</feature>
<dbReference type="InterPro" id="IPR010398">
    <property type="entry name" value="DUF997"/>
</dbReference>
<dbReference type="PANTHER" id="PTHR39174:SF1">
    <property type="entry name" value="INNER MEMBRANE PROTEIN"/>
    <property type="match status" value="1"/>
</dbReference>
<reference evidence="3" key="1">
    <citation type="submission" date="2016-11" db="EMBL/GenBank/DDBJ databases">
        <authorList>
            <person name="Sisinthy S."/>
            <person name="Ara S."/>
            <person name="Gundlapally S.R."/>
        </authorList>
    </citation>
    <scope>NUCLEOTIDE SEQUENCE [LARGE SCALE GENOMIC DNA]</scope>
    <source>
        <strain evidence="3">V1-41</strain>
    </source>
</reference>
<dbReference type="PANTHER" id="PTHR39174">
    <property type="entry name" value="INNER MEMBRANE PROTEIN-RELATED"/>
    <property type="match status" value="1"/>
</dbReference>
<evidence type="ECO:0000313" key="3">
    <source>
        <dbReference type="Proteomes" id="UP000242231"/>
    </source>
</evidence>
<dbReference type="RefSeq" id="WP_104486255.1">
    <property type="nucleotide sequence ID" value="NZ_BMYB01000014.1"/>
</dbReference>
<keyword evidence="1" id="KW-0472">Membrane</keyword>
<proteinExistence type="predicted"/>
<keyword evidence="1" id="KW-0812">Transmembrane</keyword>
<sequence>MTNIVSIARREATLSVALAVLYLGGWWLSAYTVPPTLMLGGWPLWFVLSCLFNPLLFIVLCVLMVRYCFKNVALDSPEPDKKNSPRPGEQP</sequence>
<evidence type="ECO:0008006" key="4">
    <source>
        <dbReference type="Google" id="ProtNLM"/>
    </source>
</evidence>
<dbReference type="OrthoDB" id="7062456at2"/>
<gene>
    <name evidence="2" type="ORF">UN63_08000</name>
</gene>
<dbReference type="AlphaFoldDB" id="A0A2P5TMK1"/>
<name>A0A2P5TMK1_9GAMM</name>
<keyword evidence="1" id="KW-1133">Transmembrane helix</keyword>
<evidence type="ECO:0000256" key="1">
    <source>
        <dbReference type="SAM" id="Phobius"/>
    </source>
</evidence>
<organism evidence="2 3">
    <name type="scientific">Oceanisphaera arctica</name>
    <dbReference type="NCBI Taxonomy" id="641510"/>
    <lineage>
        <taxon>Bacteria</taxon>
        <taxon>Pseudomonadati</taxon>
        <taxon>Pseudomonadota</taxon>
        <taxon>Gammaproteobacteria</taxon>
        <taxon>Aeromonadales</taxon>
        <taxon>Aeromonadaceae</taxon>
        <taxon>Oceanisphaera</taxon>
    </lineage>
</organism>
<dbReference type="Proteomes" id="UP000242231">
    <property type="component" value="Unassembled WGS sequence"/>
</dbReference>
<feature type="transmembrane region" description="Helical" evidence="1">
    <location>
        <begin position="12"/>
        <end position="30"/>
    </location>
</feature>
<accession>A0A2P5TMK1</accession>
<comment type="caution">
    <text evidence="2">The sequence shown here is derived from an EMBL/GenBank/DDBJ whole genome shotgun (WGS) entry which is preliminary data.</text>
</comment>
<evidence type="ECO:0000313" key="2">
    <source>
        <dbReference type="EMBL" id="PPL16664.1"/>
    </source>
</evidence>
<keyword evidence="3" id="KW-1185">Reference proteome</keyword>
<dbReference type="EMBL" id="MPZM01000013">
    <property type="protein sequence ID" value="PPL16664.1"/>
    <property type="molecule type" value="Genomic_DNA"/>
</dbReference>
<dbReference type="Pfam" id="PF06196">
    <property type="entry name" value="DUF997"/>
    <property type="match status" value="1"/>
</dbReference>
<protein>
    <recommendedName>
        <fullName evidence="4">DUF997 domain-containing protein</fullName>
    </recommendedName>
</protein>